<reference evidence="2 3" key="1">
    <citation type="journal article" date="2020" name="ISME J.">
        <title>Uncovering the hidden diversity of litter-decomposition mechanisms in mushroom-forming fungi.</title>
        <authorList>
            <person name="Floudas D."/>
            <person name="Bentzer J."/>
            <person name="Ahren D."/>
            <person name="Johansson T."/>
            <person name="Persson P."/>
            <person name="Tunlid A."/>
        </authorList>
    </citation>
    <scope>NUCLEOTIDE SEQUENCE [LARGE SCALE GENOMIC DNA]</scope>
    <source>
        <strain evidence="2 3">CBS 661.87</strain>
    </source>
</reference>
<organism evidence="2 3">
    <name type="scientific">Tricholomella constricta</name>
    <dbReference type="NCBI Taxonomy" id="117010"/>
    <lineage>
        <taxon>Eukaryota</taxon>
        <taxon>Fungi</taxon>
        <taxon>Dikarya</taxon>
        <taxon>Basidiomycota</taxon>
        <taxon>Agaricomycotina</taxon>
        <taxon>Agaricomycetes</taxon>
        <taxon>Agaricomycetidae</taxon>
        <taxon>Agaricales</taxon>
        <taxon>Tricholomatineae</taxon>
        <taxon>Lyophyllaceae</taxon>
        <taxon>Tricholomella</taxon>
    </lineage>
</organism>
<comment type="caution">
    <text evidence="2">The sequence shown here is derived from an EMBL/GenBank/DDBJ whole genome shotgun (WGS) entry which is preliminary data.</text>
</comment>
<protein>
    <submittedName>
        <fullName evidence="2">Uncharacterized protein</fullName>
    </submittedName>
</protein>
<name>A0A8H5H2K9_9AGAR</name>
<proteinExistence type="predicted"/>
<dbReference type="EMBL" id="JAACJP010000033">
    <property type="protein sequence ID" value="KAF5375568.1"/>
    <property type="molecule type" value="Genomic_DNA"/>
</dbReference>
<sequence>MPFRIEALDAQRFYPSTRSLRSTSPSLVTQATLGHDEVVRPGPAPVSILDFGISISDSPTASFTDTDSASSVEGNLSDLTSNPLLFHGSNSSIYLDLDAQRYDVSKSRHRRNLFSVDSGIFQARTESSSDLEADSSSSTIDDVSDTSSTQSLVPVSLEYGTAIHESNSVEAVTHDQENSTTCTIIRQAHRSSIFGALNCFGSASAFEDDVHHIQVQKAKERTGKADLRVFVTETRETFREESWRGAVQEILYCGTEQNQVASVASRGE</sequence>
<feature type="region of interest" description="Disordered" evidence="1">
    <location>
        <begin position="126"/>
        <end position="151"/>
    </location>
</feature>
<dbReference type="AlphaFoldDB" id="A0A8H5H2K9"/>
<dbReference type="Proteomes" id="UP000565441">
    <property type="component" value="Unassembled WGS sequence"/>
</dbReference>
<evidence type="ECO:0000313" key="3">
    <source>
        <dbReference type="Proteomes" id="UP000565441"/>
    </source>
</evidence>
<dbReference type="OrthoDB" id="3062057at2759"/>
<accession>A0A8H5H2K9</accession>
<evidence type="ECO:0000256" key="1">
    <source>
        <dbReference type="SAM" id="MobiDB-lite"/>
    </source>
</evidence>
<gene>
    <name evidence="2" type="ORF">D9615_009167</name>
</gene>
<evidence type="ECO:0000313" key="2">
    <source>
        <dbReference type="EMBL" id="KAF5375568.1"/>
    </source>
</evidence>
<keyword evidence="3" id="KW-1185">Reference proteome</keyword>